<evidence type="ECO:0000256" key="6">
    <source>
        <dbReference type="SAM" id="SignalP"/>
    </source>
</evidence>
<evidence type="ECO:0000259" key="8">
    <source>
        <dbReference type="Pfam" id="PF07715"/>
    </source>
</evidence>
<dbReference type="NCBIfam" id="TIGR01782">
    <property type="entry name" value="TonB-Xanth-Caul"/>
    <property type="match status" value="1"/>
</dbReference>
<evidence type="ECO:0000256" key="3">
    <source>
        <dbReference type="ARBA" id="ARBA00023237"/>
    </source>
</evidence>
<dbReference type="RefSeq" id="WP_058745415.1">
    <property type="nucleotide sequence ID" value="NZ_LDTF01000043.1"/>
</dbReference>
<keyword evidence="6" id="KW-0732">Signal</keyword>
<feature type="chain" id="PRO_5007548903" description="TonB-dependent receptor" evidence="6">
    <location>
        <begin position="39"/>
        <end position="1105"/>
    </location>
</feature>
<gene>
    <name evidence="9" type="ORF">NS355_09120</name>
</gene>
<evidence type="ECO:0000256" key="4">
    <source>
        <dbReference type="RuleBase" id="RU003357"/>
    </source>
</evidence>
<dbReference type="Proteomes" id="UP000073923">
    <property type="component" value="Unassembled WGS sequence"/>
</dbReference>
<dbReference type="SUPFAM" id="SSF56935">
    <property type="entry name" value="Porins"/>
    <property type="match status" value="1"/>
</dbReference>
<dbReference type="InterPro" id="IPR012910">
    <property type="entry name" value="Plug_dom"/>
</dbReference>
<dbReference type="Gene3D" id="2.40.170.20">
    <property type="entry name" value="TonB-dependent receptor, beta-barrel domain"/>
    <property type="match status" value="1"/>
</dbReference>
<dbReference type="PATRIC" id="fig|172044.3.peg.1756"/>
<dbReference type="OrthoDB" id="5476657at2"/>
<evidence type="ECO:0008006" key="11">
    <source>
        <dbReference type="Google" id="ProtNLM"/>
    </source>
</evidence>
<keyword evidence="4" id="KW-0798">TonB box</keyword>
<feature type="region of interest" description="Disordered" evidence="5">
    <location>
        <begin position="41"/>
        <end position="73"/>
    </location>
</feature>
<dbReference type="Pfam" id="PF00593">
    <property type="entry name" value="TonB_dep_Rec_b-barrel"/>
    <property type="match status" value="1"/>
</dbReference>
<keyword evidence="2 4" id="KW-0472">Membrane</keyword>
<keyword evidence="3" id="KW-0998">Cell outer membrane</keyword>
<dbReference type="InterPro" id="IPR000531">
    <property type="entry name" value="Beta-barrel_TonB"/>
</dbReference>
<evidence type="ECO:0000259" key="7">
    <source>
        <dbReference type="Pfam" id="PF00593"/>
    </source>
</evidence>
<comment type="subcellular location">
    <subcellularLocation>
        <location evidence="1 4">Cell outer membrane</location>
    </subcellularLocation>
</comment>
<name>A0A147ISW8_9SPHN</name>
<dbReference type="AlphaFoldDB" id="A0A147ISW8"/>
<feature type="domain" description="TonB-dependent receptor plug" evidence="8">
    <location>
        <begin position="124"/>
        <end position="229"/>
    </location>
</feature>
<evidence type="ECO:0000256" key="1">
    <source>
        <dbReference type="ARBA" id="ARBA00004442"/>
    </source>
</evidence>
<evidence type="ECO:0000256" key="5">
    <source>
        <dbReference type="SAM" id="MobiDB-lite"/>
    </source>
</evidence>
<dbReference type="EMBL" id="LDTF01000043">
    <property type="protein sequence ID" value="KTT98466.1"/>
    <property type="molecule type" value="Genomic_DNA"/>
</dbReference>
<dbReference type="InterPro" id="IPR010104">
    <property type="entry name" value="TonB_rcpt_bac"/>
</dbReference>
<dbReference type="Gene3D" id="2.170.130.10">
    <property type="entry name" value="TonB-dependent receptor, plug domain"/>
    <property type="match status" value="1"/>
</dbReference>
<sequence length="1105" mass="119361">MIQRHRAHKNARRNRLTATASLVALCTATQFIPSVAFAQTAPAPSSRDDESKPQTDAATSSVPAGAAAGKKPISNSVSIQNQTAADQSNVTPADVQTPAAQGATEGDIVVTGLRQSLANAQSIKRNADTVVDAITAEDIGALPDRSVNEALQRVPGVAITRFAAASDTAHFSVEGSGVTIRGLSYVRGEFNGRDSFGVSGGREIGFNDVPTELVGSVEVFKNLTSDLIEGGISGTVNINTRKPFDTKDTLVYLSGSVNYGDFAKRSAPAVVGLFSKQWQLGNGGRFGLLASASYNEQFSRSDSVFYSAFIPRYNDDTNGNGQQDAGEGRTINAGTPYAATAYDHYPVPSGRNVAYVPLGAGSRMQDFDRTRIGYSGAAQYENARGNLLVTAQFLRAESKQTWLDHTVEPNVYYADANQIFPQGYNPNAPLAGQTFNQPTYDANGLFTSGTLIRNGGGQYTTLGNRYFQTDGFTQDQSLNVKWDPTDRLHLNFDGQYVYSKGRDSDDVVELATFSGVSIDGRNGVPKVSVIPPNGQSAAAYFSDPTKIYIRDAMNNRTNSDGHEWAFKADAQYDLSEDSFLRKVRVGGRYSDRDQTVKTNDYNNWGAVSDTWTSGGPATAAQYPGAVTGLNFTDFYRGQANTPPTTIALRDSLLTDHDALTALLRQATKASGGGYTPLEDRGTNLVDGYFLPNEVYNVRERTYSAYARVDFGADNIGGGQTSLSGNIGLRFVRTQDESVGGVTFPQISTTLGGFANVAAFCASPNTNNTVRPICTLTAAQQAAVVAFSNGASTTDVARQSFNKWLPSLNLKYQVTPTLLFRFAASKAISRPAFNDLRNFVGLTPSGGNTTGSYGFQSSARNPYLRPVDAKQLDLTAEWYFAKVGSLTGAVFYKELSNIILDNYGFVRNFTNNGQTFAVSVNGPANAPGTAHIKGAELSYQQTYDFLPGLLRGLGTQATFTYIDPGKIPNATPNNGPADGSRPPVDVAGLYNTLPLAQLSKYNFNVSAFYDFNGIYARIAYSWRSKYLLTNRDCCFPFLPVYALATGQADASLFYTVNKQFKIGLQVQNLLDATTRTTFVLNQTGLEAPRTWFKSDRQFQLSVRLTY</sequence>
<dbReference type="PANTHER" id="PTHR40980:SF3">
    <property type="entry name" value="TONB-DEPENDENT RECEPTOR-LIKE BETA-BARREL DOMAIN-CONTAINING PROTEIN"/>
    <property type="match status" value="1"/>
</dbReference>
<dbReference type="Pfam" id="PF07715">
    <property type="entry name" value="Plug"/>
    <property type="match status" value="1"/>
</dbReference>
<feature type="domain" description="TonB-dependent receptor-like beta-barrel" evidence="7">
    <location>
        <begin position="536"/>
        <end position="1068"/>
    </location>
</feature>
<dbReference type="InterPro" id="IPR037066">
    <property type="entry name" value="Plug_dom_sf"/>
</dbReference>
<accession>A0A147ISW8</accession>
<feature type="signal peptide" evidence="6">
    <location>
        <begin position="1"/>
        <end position="38"/>
    </location>
</feature>
<evidence type="ECO:0000313" key="9">
    <source>
        <dbReference type="EMBL" id="KTT98466.1"/>
    </source>
</evidence>
<feature type="compositionally biased region" description="Low complexity" evidence="5">
    <location>
        <begin position="57"/>
        <end position="69"/>
    </location>
</feature>
<proteinExistence type="inferred from homology"/>
<evidence type="ECO:0000256" key="2">
    <source>
        <dbReference type="ARBA" id="ARBA00023136"/>
    </source>
</evidence>
<dbReference type="PANTHER" id="PTHR40980">
    <property type="entry name" value="PLUG DOMAIN-CONTAINING PROTEIN"/>
    <property type="match status" value="1"/>
</dbReference>
<organism evidence="9 10">
    <name type="scientific">Sphingomonas yabuuchiae</name>
    <dbReference type="NCBI Taxonomy" id="172044"/>
    <lineage>
        <taxon>Bacteria</taxon>
        <taxon>Pseudomonadati</taxon>
        <taxon>Pseudomonadota</taxon>
        <taxon>Alphaproteobacteria</taxon>
        <taxon>Sphingomonadales</taxon>
        <taxon>Sphingomonadaceae</taxon>
        <taxon>Sphingomonas</taxon>
    </lineage>
</organism>
<protein>
    <recommendedName>
        <fullName evidence="11">TonB-dependent receptor</fullName>
    </recommendedName>
</protein>
<dbReference type="GO" id="GO:0009279">
    <property type="term" value="C:cell outer membrane"/>
    <property type="evidence" value="ECO:0007669"/>
    <property type="project" value="UniProtKB-SubCell"/>
</dbReference>
<comment type="similarity">
    <text evidence="4">Belongs to the TonB-dependent receptor family.</text>
</comment>
<comment type="caution">
    <text evidence="9">The sequence shown here is derived from an EMBL/GenBank/DDBJ whole genome shotgun (WGS) entry which is preliminary data.</text>
</comment>
<dbReference type="InterPro" id="IPR036942">
    <property type="entry name" value="Beta-barrel_TonB_sf"/>
</dbReference>
<reference evidence="9 10" key="1">
    <citation type="journal article" date="2016" name="Front. Microbiol.">
        <title>Genomic Resource of Rice Seed Associated Bacteria.</title>
        <authorList>
            <person name="Midha S."/>
            <person name="Bansal K."/>
            <person name="Sharma S."/>
            <person name="Kumar N."/>
            <person name="Patil P.P."/>
            <person name="Chaudhry V."/>
            <person name="Patil P.B."/>
        </authorList>
    </citation>
    <scope>NUCLEOTIDE SEQUENCE [LARGE SCALE GENOMIC DNA]</scope>
    <source>
        <strain evidence="9 10">NS355</strain>
    </source>
</reference>
<evidence type="ECO:0000313" key="10">
    <source>
        <dbReference type="Proteomes" id="UP000073923"/>
    </source>
</evidence>